<evidence type="ECO:0000313" key="2">
    <source>
        <dbReference type="Proteomes" id="UP000002724"/>
    </source>
</evidence>
<name>B4SEF3_PELPB</name>
<dbReference type="eggNOG" id="COG0790">
    <property type="taxonomic scope" value="Bacteria"/>
</dbReference>
<organism evidence="1 2">
    <name type="scientific">Pelodictyon phaeoclathratiforme (strain DSM 5477 / BU-1)</name>
    <dbReference type="NCBI Taxonomy" id="324925"/>
    <lineage>
        <taxon>Bacteria</taxon>
        <taxon>Pseudomonadati</taxon>
        <taxon>Chlorobiota</taxon>
        <taxon>Chlorobiia</taxon>
        <taxon>Chlorobiales</taxon>
        <taxon>Chlorobiaceae</taxon>
        <taxon>Chlorobium/Pelodictyon group</taxon>
        <taxon>Pelodictyon</taxon>
    </lineage>
</organism>
<dbReference type="InterPro" id="IPR006597">
    <property type="entry name" value="Sel1-like"/>
</dbReference>
<keyword evidence="2" id="KW-1185">Reference proteome</keyword>
<sequence length="44" mass="5124">MLGKMYFFGQGVAKNYIEAMQWYRKAAEQKLPEAQKALTRLEKG</sequence>
<dbReference type="Pfam" id="PF08238">
    <property type="entry name" value="Sel1"/>
    <property type="match status" value="1"/>
</dbReference>
<dbReference type="AlphaFoldDB" id="B4SEF3"/>
<dbReference type="OrthoDB" id="1149385at2"/>
<proteinExistence type="predicted"/>
<dbReference type="RefSeq" id="WP_012507540.1">
    <property type="nucleotide sequence ID" value="NC_011060.1"/>
</dbReference>
<accession>B4SEF3</accession>
<dbReference type="KEGG" id="pph:Ppha_0751"/>
<reference evidence="1 2" key="1">
    <citation type="submission" date="2008-06" db="EMBL/GenBank/DDBJ databases">
        <title>Complete sequence of Pelodictyon phaeoclathratiforme BU-1.</title>
        <authorList>
            <consortium name="US DOE Joint Genome Institute"/>
            <person name="Lucas S."/>
            <person name="Copeland A."/>
            <person name="Lapidus A."/>
            <person name="Glavina del Rio T."/>
            <person name="Dalin E."/>
            <person name="Tice H."/>
            <person name="Bruce D."/>
            <person name="Goodwin L."/>
            <person name="Pitluck S."/>
            <person name="Schmutz J."/>
            <person name="Larimer F."/>
            <person name="Land M."/>
            <person name="Hauser L."/>
            <person name="Kyrpides N."/>
            <person name="Mikhailova N."/>
            <person name="Liu Z."/>
            <person name="Li T."/>
            <person name="Zhao F."/>
            <person name="Overmann J."/>
            <person name="Bryant D.A."/>
            <person name="Richardson P."/>
        </authorList>
    </citation>
    <scope>NUCLEOTIDE SEQUENCE [LARGE SCALE GENOMIC DNA]</scope>
    <source>
        <strain evidence="2">DSM 5477 / BU-1</strain>
    </source>
</reference>
<dbReference type="InterPro" id="IPR011990">
    <property type="entry name" value="TPR-like_helical_dom_sf"/>
</dbReference>
<protein>
    <submittedName>
        <fullName evidence="1">Sel1 domain protein repeat-containing protein</fullName>
    </submittedName>
</protein>
<dbReference type="Proteomes" id="UP000002724">
    <property type="component" value="Chromosome"/>
</dbReference>
<gene>
    <name evidence="1" type="ordered locus">Ppha_0751</name>
</gene>
<dbReference type="SUPFAM" id="SSF81901">
    <property type="entry name" value="HCP-like"/>
    <property type="match status" value="1"/>
</dbReference>
<dbReference type="SMART" id="SM00671">
    <property type="entry name" value="SEL1"/>
    <property type="match status" value="1"/>
</dbReference>
<dbReference type="HOGENOM" id="CLU_3219824_0_0_10"/>
<dbReference type="Gene3D" id="1.25.40.10">
    <property type="entry name" value="Tetratricopeptide repeat domain"/>
    <property type="match status" value="1"/>
</dbReference>
<dbReference type="EMBL" id="CP001110">
    <property type="protein sequence ID" value="ACF43045.1"/>
    <property type="molecule type" value="Genomic_DNA"/>
</dbReference>
<evidence type="ECO:0000313" key="1">
    <source>
        <dbReference type="EMBL" id="ACF43045.1"/>
    </source>
</evidence>